<accession>A0A3A4BD95</accession>
<dbReference type="EMBL" id="QZEY01000005">
    <property type="protein sequence ID" value="RJL32178.1"/>
    <property type="molecule type" value="Genomic_DNA"/>
</dbReference>
<dbReference type="Gene3D" id="3.40.50.150">
    <property type="entry name" value="Vaccinia Virus protein VP39"/>
    <property type="match status" value="1"/>
</dbReference>
<organism evidence="2 3">
    <name type="scientific">Bailinhaonella thermotolerans</name>
    <dbReference type="NCBI Taxonomy" id="1070861"/>
    <lineage>
        <taxon>Bacteria</taxon>
        <taxon>Bacillati</taxon>
        <taxon>Actinomycetota</taxon>
        <taxon>Actinomycetes</taxon>
        <taxon>Streptosporangiales</taxon>
        <taxon>Streptosporangiaceae</taxon>
        <taxon>Bailinhaonella</taxon>
    </lineage>
</organism>
<keyword evidence="3" id="KW-1185">Reference proteome</keyword>
<proteinExistence type="predicted"/>
<dbReference type="CDD" id="cd02440">
    <property type="entry name" value="AdoMet_MTases"/>
    <property type="match status" value="1"/>
</dbReference>
<keyword evidence="2" id="KW-0808">Transferase</keyword>
<evidence type="ECO:0000313" key="3">
    <source>
        <dbReference type="Proteomes" id="UP000265768"/>
    </source>
</evidence>
<dbReference type="PANTHER" id="PTHR42912">
    <property type="entry name" value="METHYLTRANSFERASE"/>
    <property type="match status" value="1"/>
</dbReference>
<name>A0A3A4BD95_9ACTN</name>
<dbReference type="AlphaFoldDB" id="A0A3A4BD95"/>
<reference evidence="2 3" key="1">
    <citation type="submission" date="2018-09" db="EMBL/GenBank/DDBJ databases">
        <title>YIM 75507 draft genome.</title>
        <authorList>
            <person name="Tang S."/>
            <person name="Feng Y."/>
        </authorList>
    </citation>
    <scope>NUCLEOTIDE SEQUENCE [LARGE SCALE GENOMIC DNA]</scope>
    <source>
        <strain evidence="2 3">YIM 75507</strain>
    </source>
</reference>
<comment type="caution">
    <text evidence="2">The sequence shown here is derived from an EMBL/GenBank/DDBJ whole genome shotgun (WGS) entry which is preliminary data.</text>
</comment>
<dbReference type="InterPro" id="IPR050508">
    <property type="entry name" value="Methyltransf_Superfamily"/>
</dbReference>
<dbReference type="InterPro" id="IPR029063">
    <property type="entry name" value="SAM-dependent_MTases_sf"/>
</dbReference>
<keyword evidence="2" id="KW-0489">Methyltransferase</keyword>
<dbReference type="InterPro" id="IPR041698">
    <property type="entry name" value="Methyltransf_25"/>
</dbReference>
<evidence type="ECO:0000259" key="1">
    <source>
        <dbReference type="Pfam" id="PF13649"/>
    </source>
</evidence>
<sequence>MSGVGAGFDGVAGEYDGDSFHRVVAWRLVETVAGDGPPGTVVDAGTGTGDAAFAAVRVLGARRVVAVDVSPGMIAVAREKAAALDPEGRIEWRVGDAVPAPVDVADLVVCASALHFLGRRAVLDWGRVLRPGGRVAFTLPSAETFRPSAEMAALLAPDIPIPASVEEAVAVAAEGGFPDAAGARIEAGGRAVFLVRATKTA</sequence>
<dbReference type="Pfam" id="PF13649">
    <property type="entry name" value="Methyltransf_25"/>
    <property type="match status" value="1"/>
</dbReference>
<gene>
    <name evidence="2" type="ORF">D5H75_17400</name>
</gene>
<dbReference type="OrthoDB" id="65624at2"/>
<dbReference type="SUPFAM" id="SSF53335">
    <property type="entry name" value="S-adenosyl-L-methionine-dependent methyltransferases"/>
    <property type="match status" value="1"/>
</dbReference>
<dbReference type="PANTHER" id="PTHR42912:SF93">
    <property type="entry name" value="N6-ADENOSINE-METHYLTRANSFERASE TMT1A"/>
    <property type="match status" value="1"/>
</dbReference>
<feature type="domain" description="Methyltransferase" evidence="1">
    <location>
        <begin position="41"/>
        <end position="133"/>
    </location>
</feature>
<dbReference type="GO" id="GO:0032259">
    <property type="term" value="P:methylation"/>
    <property type="evidence" value="ECO:0007669"/>
    <property type="project" value="UniProtKB-KW"/>
</dbReference>
<dbReference type="GO" id="GO:0008168">
    <property type="term" value="F:methyltransferase activity"/>
    <property type="evidence" value="ECO:0007669"/>
    <property type="project" value="UniProtKB-KW"/>
</dbReference>
<evidence type="ECO:0000313" key="2">
    <source>
        <dbReference type="EMBL" id="RJL32178.1"/>
    </source>
</evidence>
<protein>
    <submittedName>
        <fullName evidence="2">Methyltransferase domain-containing protein</fullName>
    </submittedName>
</protein>
<dbReference type="Proteomes" id="UP000265768">
    <property type="component" value="Unassembled WGS sequence"/>
</dbReference>
<dbReference type="RefSeq" id="WP_119927496.1">
    <property type="nucleotide sequence ID" value="NZ_QZEY01000005.1"/>
</dbReference>